<dbReference type="PANTHER" id="PTHR30390:SF7">
    <property type="entry name" value="PHOSPHOHEPTOSE ISOMERASE"/>
    <property type="match status" value="1"/>
</dbReference>
<dbReference type="InterPro" id="IPR001347">
    <property type="entry name" value="SIS_dom"/>
</dbReference>
<dbReference type="CDD" id="cd05013">
    <property type="entry name" value="SIS_RpiR"/>
    <property type="match status" value="1"/>
</dbReference>
<organism evidence="3 4">
    <name type="scientific">Paenibacillus residui</name>
    <dbReference type="NCBI Taxonomy" id="629724"/>
    <lineage>
        <taxon>Bacteria</taxon>
        <taxon>Bacillati</taxon>
        <taxon>Bacillota</taxon>
        <taxon>Bacilli</taxon>
        <taxon>Bacillales</taxon>
        <taxon>Paenibacillaceae</taxon>
        <taxon>Paenibacillus</taxon>
    </lineage>
</organism>
<dbReference type="InterPro" id="IPR022951">
    <property type="entry name" value="UPF0309"/>
</dbReference>
<dbReference type="NCBIfam" id="NF002805">
    <property type="entry name" value="PRK02947.1"/>
    <property type="match status" value="1"/>
</dbReference>
<sequence>MAGQKAGKQYAEKVISHIHEIIEKESAAIDKAADKVAATIARDGLVHLFGCGHSHMLAEEVFYRAGGLAAIQPILDTAVMLHEGAVKSSMVERMEGYAAHILNNYDVKPGEPIIILSNSGVNGVPVDMAMEAKAKGLYVIAIVSSAYYEDAPRHSSSRKLYEVADLVIDNHLPHGDALMEVAGTDIRMSPGSTVIGATILNMMMTMAVCKLAEQGIEPPVFRSGNVPGGFEQNLKYIEKYRKRIKHL</sequence>
<dbReference type="PROSITE" id="PS51464">
    <property type="entry name" value="SIS"/>
    <property type="match status" value="1"/>
</dbReference>
<dbReference type="InterPro" id="IPR050099">
    <property type="entry name" value="SIS_GmhA/DiaA_subfam"/>
</dbReference>
<dbReference type="Pfam" id="PF13580">
    <property type="entry name" value="SIS_2"/>
    <property type="match status" value="1"/>
</dbReference>
<dbReference type="Proteomes" id="UP001597120">
    <property type="component" value="Unassembled WGS sequence"/>
</dbReference>
<proteinExistence type="inferred from homology"/>
<evidence type="ECO:0000313" key="3">
    <source>
        <dbReference type="EMBL" id="MFD0871328.1"/>
    </source>
</evidence>
<keyword evidence="4" id="KW-1185">Reference proteome</keyword>
<dbReference type="Gene3D" id="3.40.50.10490">
    <property type="entry name" value="Glucose-6-phosphate isomerase like protein, domain 1"/>
    <property type="match status" value="1"/>
</dbReference>
<dbReference type="RefSeq" id="WP_379290307.1">
    <property type="nucleotide sequence ID" value="NZ_JBHTIU010000077.1"/>
</dbReference>
<protein>
    <recommendedName>
        <fullName evidence="1">UPF0309 protein ACFQ03_19490</fullName>
    </recommendedName>
</protein>
<dbReference type="PANTHER" id="PTHR30390">
    <property type="entry name" value="SEDOHEPTULOSE 7-PHOSPHATE ISOMERASE / DNAA INITIATOR-ASSOCIATING FACTOR FOR REPLICATION INITIATION"/>
    <property type="match status" value="1"/>
</dbReference>
<evidence type="ECO:0000259" key="2">
    <source>
        <dbReference type="PROSITE" id="PS51464"/>
    </source>
</evidence>
<dbReference type="EMBL" id="JBHTIU010000077">
    <property type="protein sequence ID" value="MFD0871328.1"/>
    <property type="molecule type" value="Genomic_DNA"/>
</dbReference>
<gene>
    <name evidence="3" type="ORF">ACFQ03_19490</name>
</gene>
<dbReference type="InterPro" id="IPR046348">
    <property type="entry name" value="SIS_dom_sf"/>
</dbReference>
<comment type="caution">
    <text evidence="3">The sequence shown here is derived from an EMBL/GenBank/DDBJ whole genome shotgun (WGS) entry which is preliminary data.</text>
</comment>
<keyword evidence="3" id="KW-0413">Isomerase</keyword>
<evidence type="ECO:0000313" key="4">
    <source>
        <dbReference type="Proteomes" id="UP001597120"/>
    </source>
</evidence>
<name>A0ABW3DCV6_9BACL</name>
<feature type="domain" description="SIS" evidence="2">
    <location>
        <begin position="36"/>
        <end position="218"/>
    </location>
</feature>
<dbReference type="SUPFAM" id="SSF53697">
    <property type="entry name" value="SIS domain"/>
    <property type="match status" value="1"/>
</dbReference>
<dbReference type="GO" id="GO:0016853">
    <property type="term" value="F:isomerase activity"/>
    <property type="evidence" value="ECO:0007669"/>
    <property type="project" value="UniProtKB-KW"/>
</dbReference>
<dbReference type="HAMAP" id="MF_01240">
    <property type="entry name" value="UPF0309"/>
    <property type="match status" value="1"/>
</dbReference>
<dbReference type="InterPro" id="IPR035472">
    <property type="entry name" value="RpiR-like_SIS"/>
</dbReference>
<accession>A0ABW3DCV6</accession>
<comment type="similarity">
    <text evidence="1">Belongs to the UPF0309 family.</text>
</comment>
<reference evidence="4" key="1">
    <citation type="journal article" date="2019" name="Int. J. Syst. Evol. Microbiol.">
        <title>The Global Catalogue of Microorganisms (GCM) 10K type strain sequencing project: providing services to taxonomists for standard genome sequencing and annotation.</title>
        <authorList>
            <consortium name="The Broad Institute Genomics Platform"/>
            <consortium name="The Broad Institute Genome Sequencing Center for Infectious Disease"/>
            <person name="Wu L."/>
            <person name="Ma J."/>
        </authorList>
    </citation>
    <scope>NUCLEOTIDE SEQUENCE [LARGE SCALE GENOMIC DNA]</scope>
    <source>
        <strain evidence="4">CCUG 57263</strain>
    </source>
</reference>
<evidence type="ECO:0000256" key="1">
    <source>
        <dbReference type="HAMAP-Rule" id="MF_01240"/>
    </source>
</evidence>